<organism evidence="2">
    <name type="scientific">Chromera velia CCMP2878</name>
    <dbReference type="NCBI Taxonomy" id="1169474"/>
    <lineage>
        <taxon>Eukaryota</taxon>
        <taxon>Sar</taxon>
        <taxon>Alveolata</taxon>
        <taxon>Colpodellida</taxon>
        <taxon>Chromeraceae</taxon>
        <taxon>Chromera</taxon>
    </lineage>
</organism>
<evidence type="ECO:0000313" key="2">
    <source>
        <dbReference type="EMBL" id="CEM54403.1"/>
    </source>
</evidence>
<protein>
    <submittedName>
        <fullName evidence="2">Uncharacterized protein</fullName>
    </submittedName>
</protein>
<feature type="compositionally biased region" description="Basic and acidic residues" evidence="1">
    <location>
        <begin position="321"/>
        <end position="333"/>
    </location>
</feature>
<feature type="region of interest" description="Disordered" evidence="1">
    <location>
        <begin position="315"/>
        <end position="347"/>
    </location>
</feature>
<accession>A0A0G4IBH3</accession>
<feature type="region of interest" description="Disordered" evidence="1">
    <location>
        <begin position="120"/>
        <end position="186"/>
    </location>
</feature>
<dbReference type="VEuPathDB" id="CryptoDB:Cvel_12758"/>
<sequence>MSHRNMRSSSSADSKKSSGQKSSTDNIYGAPSSWVGASGGNWSPRETEGEEGMGGKSTRGVGYESNSQKKGGMNVNGFERKNQAGAVAPRDNPAAKSVTALIDEKGEVDVAQLSSTISAIKKTAAGTGDSVVSSEPVKDRDSEEESESVPSDSGETETDSEEGITVNGKAAEEKGGESEPGVAVHHLRIPGVKKAVEEYEQLRKEEAGESMSVLSFASPAFSVGPLSYVTLRFFPKGTSGSSSKCSLMLDLGDEGEETGKDLRLGLAVGDVTRGPFAFTSADYASASSEFCEWVEVAPSTDDDVLNISLSVFLSSEDGESERDAAEDPEESGKDLVAVGALEDPTVV</sequence>
<dbReference type="AlphaFoldDB" id="A0A0G4IBH3"/>
<feature type="compositionally biased region" description="Low complexity" evidence="1">
    <location>
        <begin position="8"/>
        <end position="23"/>
    </location>
</feature>
<name>A0A0G4IBH3_9ALVE</name>
<gene>
    <name evidence="2" type="ORF">Cvel_12758</name>
</gene>
<dbReference type="EMBL" id="CDMZ01005785">
    <property type="protein sequence ID" value="CEM54403.1"/>
    <property type="molecule type" value="Genomic_DNA"/>
</dbReference>
<proteinExistence type="predicted"/>
<evidence type="ECO:0000256" key="1">
    <source>
        <dbReference type="SAM" id="MobiDB-lite"/>
    </source>
</evidence>
<feature type="region of interest" description="Disordered" evidence="1">
    <location>
        <begin position="1"/>
        <end position="94"/>
    </location>
</feature>
<reference evidence="2" key="1">
    <citation type="submission" date="2014-11" db="EMBL/GenBank/DDBJ databases">
        <authorList>
            <person name="Otto D Thomas"/>
            <person name="Naeem Raeece"/>
        </authorList>
    </citation>
    <scope>NUCLEOTIDE SEQUENCE</scope>
</reference>